<dbReference type="OrthoDB" id="4825162at2"/>
<organism evidence="2 3">
    <name type="scientific">Micromonospora chersina</name>
    <dbReference type="NCBI Taxonomy" id="47854"/>
    <lineage>
        <taxon>Bacteria</taxon>
        <taxon>Bacillati</taxon>
        <taxon>Actinomycetota</taxon>
        <taxon>Actinomycetes</taxon>
        <taxon>Micromonosporales</taxon>
        <taxon>Micromonosporaceae</taxon>
        <taxon>Micromonospora</taxon>
    </lineage>
</organism>
<dbReference type="EMBL" id="FMIB01000002">
    <property type="protein sequence ID" value="SCL64328.1"/>
    <property type="molecule type" value="Genomic_DNA"/>
</dbReference>
<dbReference type="PANTHER" id="PTHR36503">
    <property type="entry name" value="BLR2520 PROTEIN"/>
    <property type="match status" value="1"/>
</dbReference>
<dbReference type="AlphaFoldDB" id="A0A1C6VDB4"/>
<dbReference type="PROSITE" id="PS51819">
    <property type="entry name" value="VOC"/>
    <property type="match status" value="1"/>
</dbReference>
<dbReference type="RefSeq" id="WP_091315721.1">
    <property type="nucleotide sequence ID" value="NZ_FMIB01000002.1"/>
</dbReference>
<dbReference type="Proteomes" id="UP000198605">
    <property type="component" value="Unassembled WGS sequence"/>
</dbReference>
<dbReference type="SUPFAM" id="SSF54593">
    <property type="entry name" value="Glyoxalase/Bleomycin resistance protein/Dihydroxybiphenyl dioxygenase"/>
    <property type="match status" value="1"/>
</dbReference>
<protein>
    <recommendedName>
        <fullName evidence="1">VOC domain-containing protein</fullName>
    </recommendedName>
</protein>
<keyword evidence="3" id="KW-1185">Reference proteome</keyword>
<dbReference type="Gene3D" id="3.10.180.10">
    <property type="entry name" value="2,3-Dihydroxybiphenyl 1,2-Dioxygenase, domain 1"/>
    <property type="match status" value="1"/>
</dbReference>
<dbReference type="GeneID" id="43280401"/>
<dbReference type="InterPro" id="IPR004360">
    <property type="entry name" value="Glyas_Fos-R_dOase_dom"/>
</dbReference>
<accession>A0A1C6VDB4</accession>
<dbReference type="PANTHER" id="PTHR36503:SF1">
    <property type="entry name" value="BLR2520 PROTEIN"/>
    <property type="match status" value="1"/>
</dbReference>
<dbReference type="InterPro" id="IPR029068">
    <property type="entry name" value="Glyas_Bleomycin-R_OHBP_Dase"/>
</dbReference>
<proteinExistence type="predicted"/>
<dbReference type="STRING" id="47854.GA0070603_3767"/>
<evidence type="ECO:0000313" key="2">
    <source>
        <dbReference type="EMBL" id="SCL64328.1"/>
    </source>
</evidence>
<evidence type="ECO:0000259" key="1">
    <source>
        <dbReference type="PROSITE" id="PS51819"/>
    </source>
</evidence>
<evidence type="ECO:0000313" key="3">
    <source>
        <dbReference type="Proteomes" id="UP000198605"/>
    </source>
</evidence>
<reference evidence="3" key="1">
    <citation type="submission" date="2016-06" db="EMBL/GenBank/DDBJ databases">
        <authorList>
            <person name="Varghese N."/>
            <person name="Submissions Spin"/>
        </authorList>
    </citation>
    <scope>NUCLEOTIDE SEQUENCE [LARGE SCALE GENOMIC DNA]</scope>
    <source>
        <strain evidence="3">DSM 44151</strain>
    </source>
</reference>
<dbReference type="Pfam" id="PF00903">
    <property type="entry name" value="Glyoxalase"/>
    <property type="match status" value="1"/>
</dbReference>
<sequence>MKANVSSILLGVRDLARSKQFYTEGLGWKIKDDYGISVFFESDGGSLVGFYGREGLAGQVGADPEGSGFSGLVLTYVVRSEARVDEIIAEAEKAGATILKPAGALPWGGYGGSFADPDGYIWSLGYSDQGTDQPYAE</sequence>
<dbReference type="InterPro" id="IPR037523">
    <property type="entry name" value="VOC_core"/>
</dbReference>
<feature type="domain" description="VOC" evidence="1">
    <location>
        <begin position="4"/>
        <end position="127"/>
    </location>
</feature>
<name>A0A1C6VDB4_9ACTN</name>
<gene>
    <name evidence="2" type="ORF">GA0070603_3767</name>
</gene>